<name>A0A316TUT0_9BACT</name>
<gene>
    <name evidence="1" type="ORF">DDZ15_04200</name>
</gene>
<dbReference type="AlphaFoldDB" id="A0A316TUT0"/>
<keyword evidence="2" id="KW-1185">Reference proteome</keyword>
<evidence type="ECO:0000313" key="2">
    <source>
        <dbReference type="Proteomes" id="UP000245533"/>
    </source>
</evidence>
<dbReference type="Proteomes" id="UP000245533">
    <property type="component" value="Unassembled WGS sequence"/>
</dbReference>
<dbReference type="EMBL" id="QGGB01000003">
    <property type="protein sequence ID" value="PWN07471.1"/>
    <property type="molecule type" value="Genomic_DNA"/>
</dbReference>
<protein>
    <submittedName>
        <fullName evidence="1">Uncharacterized protein</fullName>
    </submittedName>
</protein>
<comment type="caution">
    <text evidence="1">The sequence shown here is derived from an EMBL/GenBank/DDBJ whole genome shotgun (WGS) entry which is preliminary data.</text>
</comment>
<proteinExistence type="predicted"/>
<evidence type="ECO:0000313" key="1">
    <source>
        <dbReference type="EMBL" id="PWN07471.1"/>
    </source>
</evidence>
<accession>A0A316TUT0</accession>
<sequence>MKHENSPRGAIVINVHIQIEGFKTERTEEIYIPIPIPVIWVQPPDVIPCFFVHPARRPGRRRPFWATHQMFLRNMGEQKKKATDKPRNWMLNLTLL</sequence>
<reference evidence="1 2" key="1">
    <citation type="submission" date="2018-05" db="EMBL/GenBank/DDBJ databases">
        <title>Rhodohalobacter halophilus gen. nov., sp. nov., a moderately halophilic member of the family Balneolaceae.</title>
        <authorList>
            <person name="Liu Z.-W."/>
        </authorList>
    </citation>
    <scope>NUCLEOTIDE SEQUENCE [LARGE SCALE GENOMIC DNA]</scope>
    <source>
        <strain evidence="1 2">8A47</strain>
    </source>
</reference>
<organism evidence="1 2">
    <name type="scientific">Rhodohalobacter mucosus</name>
    <dbReference type="NCBI Taxonomy" id="2079485"/>
    <lineage>
        <taxon>Bacteria</taxon>
        <taxon>Pseudomonadati</taxon>
        <taxon>Balneolota</taxon>
        <taxon>Balneolia</taxon>
        <taxon>Balneolales</taxon>
        <taxon>Balneolaceae</taxon>
        <taxon>Rhodohalobacter</taxon>
    </lineage>
</organism>